<dbReference type="EMBL" id="BARW01016880">
    <property type="protein sequence ID" value="GAI96244.1"/>
    <property type="molecule type" value="Genomic_DNA"/>
</dbReference>
<comment type="caution">
    <text evidence="1">The sequence shown here is derived from an EMBL/GenBank/DDBJ whole genome shotgun (WGS) entry which is preliminary data.</text>
</comment>
<organism evidence="1">
    <name type="scientific">marine sediment metagenome</name>
    <dbReference type="NCBI Taxonomy" id="412755"/>
    <lineage>
        <taxon>unclassified sequences</taxon>
        <taxon>metagenomes</taxon>
        <taxon>ecological metagenomes</taxon>
    </lineage>
</organism>
<reference evidence="1" key="1">
    <citation type="journal article" date="2014" name="Front. Microbiol.">
        <title>High frequency of phylogenetically diverse reductive dehalogenase-homologous genes in deep subseafloor sedimentary metagenomes.</title>
        <authorList>
            <person name="Kawai M."/>
            <person name="Futagami T."/>
            <person name="Toyoda A."/>
            <person name="Takaki Y."/>
            <person name="Nishi S."/>
            <person name="Hori S."/>
            <person name="Arai W."/>
            <person name="Tsubouchi T."/>
            <person name="Morono Y."/>
            <person name="Uchiyama I."/>
            <person name="Ito T."/>
            <person name="Fujiyama A."/>
            <person name="Inagaki F."/>
            <person name="Takami H."/>
        </authorList>
    </citation>
    <scope>NUCLEOTIDE SEQUENCE</scope>
    <source>
        <strain evidence="1">Expedition CK06-06</strain>
    </source>
</reference>
<accession>X1UV52</accession>
<name>X1UV52_9ZZZZ</name>
<dbReference type="InterPro" id="IPR010921">
    <property type="entry name" value="Trp_repressor/repl_initiator"/>
</dbReference>
<proteinExistence type="predicted"/>
<sequence length="55" mass="6403">MDEIKRNTKSKRISDTRKLHIKFLKRFTGLSNKEIAELHEIGSSTVTNVLNGRYK</sequence>
<dbReference type="GO" id="GO:0043565">
    <property type="term" value="F:sequence-specific DNA binding"/>
    <property type="evidence" value="ECO:0007669"/>
    <property type="project" value="InterPro"/>
</dbReference>
<evidence type="ECO:0000313" key="1">
    <source>
        <dbReference type="EMBL" id="GAI96244.1"/>
    </source>
</evidence>
<protein>
    <recommendedName>
        <fullName evidence="2">HTH cro/C1-type domain-containing protein</fullName>
    </recommendedName>
</protein>
<dbReference type="SUPFAM" id="SSF48295">
    <property type="entry name" value="TrpR-like"/>
    <property type="match status" value="1"/>
</dbReference>
<evidence type="ECO:0008006" key="2">
    <source>
        <dbReference type="Google" id="ProtNLM"/>
    </source>
</evidence>
<dbReference type="AlphaFoldDB" id="X1UV52"/>
<gene>
    <name evidence="1" type="ORF">S12H4_29289</name>
</gene>